<name>A0A448WK70_9PLAT</name>
<proteinExistence type="predicted"/>
<dbReference type="AlphaFoldDB" id="A0A448WK70"/>
<evidence type="ECO:0000313" key="1">
    <source>
        <dbReference type="EMBL" id="VEL13571.1"/>
    </source>
</evidence>
<dbReference type="Proteomes" id="UP000784294">
    <property type="component" value="Unassembled WGS sequence"/>
</dbReference>
<dbReference type="EMBL" id="CAAALY010018196">
    <property type="protein sequence ID" value="VEL13571.1"/>
    <property type="molecule type" value="Genomic_DNA"/>
</dbReference>
<reference evidence="1" key="1">
    <citation type="submission" date="2018-11" db="EMBL/GenBank/DDBJ databases">
        <authorList>
            <consortium name="Pathogen Informatics"/>
        </authorList>
    </citation>
    <scope>NUCLEOTIDE SEQUENCE</scope>
</reference>
<gene>
    <name evidence="1" type="ORF">PXEA_LOCUS7011</name>
</gene>
<keyword evidence="2" id="KW-1185">Reference proteome</keyword>
<evidence type="ECO:0000313" key="2">
    <source>
        <dbReference type="Proteomes" id="UP000784294"/>
    </source>
</evidence>
<protein>
    <submittedName>
        <fullName evidence="1">Uncharacterized protein</fullName>
    </submittedName>
</protein>
<organism evidence="1 2">
    <name type="scientific">Protopolystoma xenopodis</name>
    <dbReference type="NCBI Taxonomy" id="117903"/>
    <lineage>
        <taxon>Eukaryota</taxon>
        <taxon>Metazoa</taxon>
        <taxon>Spiralia</taxon>
        <taxon>Lophotrochozoa</taxon>
        <taxon>Platyhelminthes</taxon>
        <taxon>Monogenea</taxon>
        <taxon>Polyopisthocotylea</taxon>
        <taxon>Polystomatidea</taxon>
        <taxon>Polystomatidae</taxon>
        <taxon>Protopolystoma</taxon>
    </lineage>
</organism>
<comment type="caution">
    <text evidence="1">The sequence shown here is derived from an EMBL/GenBank/DDBJ whole genome shotgun (WGS) entry which is preliminary data.</text>
</comment>
<sequence length="68" mass="7623">MGPPEIVNTALLKLDCSGGADETSFVEFGTTDQSSRENNTFWEARPRELQLKREACSYRYGNYSAINS</sequence>
<accession>A0A448WK70</accession>